<feature type="transmembrane region" description="Helical" evidence="7">
    <location>
        <begin position="785"/>
        <end position="816"/>
    </location>
</feature>
<dbReference type="GO" id="GO:0098797">
    <property type="term" value="C:plasma membrane protein complex"/>
    <property type="evidence" value="ECO:0007669"/>
    <property type="project" value="TreeGrafter"/>
</dbReference>
<keyword evidence="10" id="KW-1185">Reference proteome</keyword>
<dbReference type="AlphaFoldDB" id="A0A840RY09"/>
<evidence type="ECO:0000256" key="7">
    <source>
        <dbReference type="SAM" id="Phobius"/>
    </source>
</evidence>
<feature type="transmembrane region" description="Helical" evidence="7">
    <location>
        <begin position="740"/>
        <end position="764"/>
    </location>
</feature>
<organism evidence="9 10">
    <name type="scientific">Glaciimonas immobilis</name>
    <dbReference type="NCBI Taxonomy" id="728004"/>
    <lineage>
        <taxon>Bacteria</taxon>
        <taxon>Pseudomonadati</taxon>
        <taxon>Pseudomonadota</taxon>
        <taxon>Betaproteobacteria</taxon>
        <taxon>Burkholderiales</taxon>
        <taxon>Oxalobacteraceae</taxon>
        <taxon>Glaciimonas</taxon>
    </lineage>
</organism>
<evidence type="ECO:0000313" key="9">
    <source>
        <dbReference type="EMBL" id="MBB5201988.1"/>
    </source>
</evidence>
<name>A0A840RY09_9BURK</name>
<proteinExistence type="inferred from homology"/>
<comment type="subcellular location">
    <subcellularLocation>
        <location evidence="1">Cell membrane</location>
        <topology evidence="1">Multi-pass membrane protein</topology>
    </subcellularLocation>
</comment>
<evidence type="ECO:0000256" key="2">
    <source>
        <dbReference type="ARBA" id="ARBA00005236"/>
    </source>
</evidence>
<gene>
    <name evidence="9" type="ORF">HNR39_003850</name>
</gene>
<comment type="similarity">
    <text evidence="2">Belongs to the ABC-4 integral membrane protein family. LolC/E subfamily.</text>
</comment>
<feature type="transmembrane region" description="Helical" evidence="7">
    <location>
        <begin position="497"/>
        <end position="519"/>
    </location>
</feature>
<feature type="transmembrane region" description="Helical" evidence="7">
    <location>
        <begin position="836"/>
        <end position="857"/>
    </location>
</feature>
<evidence type="ECO:0000256" key="5">
    <source>
        <dbReference type="ARBA" id="ARBA00022989"/>
    </source>
</evidence>
<dbReference type="PANTHER" id="PTHR30489">
    <property type="entry name" value="LIPOPROTEIN-RELEASING SYSTEM TRANSMEMBRANE PROTEIN LOLE"/>
    <property type="match status" value="1"/>
</dbReference>
<feature type="domain" description="ABC3 transporter permease C-terminal" evidence="8">
    <location>
        <begin position="274"/>
        <end position="397"/>
    </location>
</feature>
<dbReference type="EMBL" id="JACHHQ010000009">
    <property type="protein sequence ID" value="MBB5201988.1"/>
    <property type="molecule type" value="Genomic_DNA"/>
</dbReference>
<evidence type="ECO:0000313" key="10">
    <source>
        <dbReference type="Proteomes" id="UP000571084"/>
    </source>
</evidence>
<feature type="transmembrane region" description="Helical" evidence="7">
    <location>
        <begin position="369"/>
        <end position="392"/>
    </location>
</feature>
<dbReference type="GO" id="GO:0044874">
    <property type="term" value="P:lipoprotein localization to outer membrane"/>
    <property type="evidence" value="ECO:0007669"/>
    <property type="project" value="TreeGrafter"/>
</dbReference>
<accession>A0A840RY09</accession>
<evidence type="ECO:0000256" key="1">
    <source>
        <dbReference type="ARBA" id="ARBA00004651"/>
    </source>
</evidence>
<dbReference type="InterPro" id="IPR003838">
    <property type="entry name" value="ABC3_permease_C"/>
</dbReference>
<dbReference type="Proteomes" id="UP000571084">
    <property type="component" value="Unassembled WGS sequence"/>
</dbReference>
<comment type="caution">
    <text evidence="9">The sequence shown here is derived from an EMBL/GenBank/DDBJ whole genome shotgun (WGS) entry which is preliminary data.</text>
</comment>
<evidence type="ECO:0000256" key="4">
    <source>
        <dbReference type="ARBA" id="ARBA00022692"/>
    </source>
</evidence>
<dbReference type="PANTHER" id="PTHR30489:SF0">
    <property type="entry name" value="LIPOPROTEIN-RELEASING SYSTEM TRANSMEMBRANE PROTEIN LOLE"/>
    <property type="match status" value="1"/>
</dbReference>
<keyword evidence="6 7" id="KW-0472">Membrane</keyword>
<evidence type="ECO:0000256" key="6">
    <source>
        <dbReference type="ARBA" id="ARBA00023136"/>
    </source>
</evidence>
<evidence type="ECO:0000259" key="8">
    <source>
        <dbReference type="Pfam" id="PF02687"/>
    </source>
</evidence>
<keyword evidence="4 7" id="KW-0812">Transmembrane</keyword>
<sequence length="869" mass="92840">MMQLTGLVLDKPSSQPGPGAMRRLSRWLLLAEWRAHPVRSLVAIIAIALGVSLGYAVDLINGAAFNEFSAAARSLSGASDLQVHGVQPLFDEALYPRIAREKGVAVASPVLELDVTVPGERNALKVMGIDVFRASLITPDLTGVPAAERRLDTIADDAIFLSTAAQAWLKVRPGDQLALRSGTGIVNLRVAGGLLGAREGQRIGVMDIAAAQWRFDRVGKLSGIDLRLLPGVNRDTFRQNLQAQIPGLLQISENQDQEDRTNNMSRAYRVNLNVLALVALFTGAFLVFSTQALSVIRRRAQFALLRVMGLERGQLLWQILLEGALLGCLGSLLGIALGYLMAATALHFFGGDLGGGFFRGVQPQVAFDLPAAVIFLLLGTGIALLGSLVPALEASRARPAPALKSGSEEMALTRLMTFWPALMCLAFGGVLTQLPPIFDLPIFGYVAVALLLIGGIGLTPRLSAMVFPVVQKLTGRSGVVWTLAVARLANVPGQASIALGGVLSSFSLIVAMAIMVSSFRVSVDDWLTQLLSADLYVRSASNGETGALLPAEQTLLAATTGVDRIRFSHISSLTLNPARPPVTLIARDIDSSDNSDNSADADPARSLPIIGKMIPVKAIPSDALPIWVSEATRDIFGYQVGQRVQLPLGDNLHSFVVAGILRDYARQTGAIQLRLKDYQRLSGETDATEAAVTLQQGANATAVVDAMRKLPFGASLEFSTPGDIRDISLKIFDRSFAVTYLLEVVAIVIGLFGVAATFSAQTLARSQEFGMLRHVGVSRRQILSILAVEGGLLTLAGIAVGFLLGWTISLILVFIVNPQSFHWTMQLHMPWRSLGMVALLLLMSASITAVVSGLRAVAIDAVRAVKEDW</sequence>
<keyword evidence="3" id="KW-1003">Cell membrane</keyword>
<evidence type="ECO:0000256" key="3">
    <source>
        <dbReference type="ARBA" id="ARBA00022475"/>
    </source>
</evidence>
<feature type="domain" description="ABC3 transporter permease C-terminal" evidence="8">
    <location>
        <begin position="744"/>
        <end position="859"/>
    </location>
</feature>
<reference evidence="9 10" key="1">
    <citation type="submission" date="2020-08" db="EMBL/GenBank/DDBJ databases">
        <title>Genomic Encyclopedia of Type Strains, Phase IV (KMG-IV): sequencing the most valuable type-strain genomes for metagenomic binning, comparative biology and taxonomic classification.</title>
        <authorList>
            <person name="Goeker M."/>
        </authorList>
    </citation>
    <scope>NUCLEOTIDE SEQUENCE [LARGE SCALE GENOMIC DNA]</scope>
    <source>
        <strain evidence="9 10">DSM 23240</strain>
    </source>
</reference>
<feature type="transmembrane region" description="Helical" evidence="7">
    <location>
        <begin position="440"/>
        <end position="458"/>
    </location>
</feature>
<feature type="transmembrane region" description="Helical" evidence="7">
    <location>
        <begin position="274"/>
        <end position="296"/>
    </location>
</feature>
<keyword evidence="5 7" id="KW-1133">Transmembrane helix</keyword>
<dbReference type="InterPro" id="IPR051447">
    <property type="entry name" value="Lipoprotein-release_system"/>
</dbReference>
<feature type="transmembrane region" description="Helical" evidence="7">
    <location>
        <begin position="412"/>
        <end position="434"/>
    </location>
</feature>
<feature type="transmembrane region" description="Helical" evidence="7">
    <location>
        <begin position="316"/>
        <end position="349"/>
    </location>
</feature>
<protein>
    <submittedName>
        <fullName evidence="9">Putative ABC transport system permease protein</fullName>
    </submittedName>
</protein>
<dbReference type="Pfam" id="PF02687">
    <property type="entry name" value="FtsX"/>
    <property type="match status" value="2"/>
</dbReference>